<proteinExistence type="predicted"/>
<accession>A0A8K0GWU4</accession>
<sequence>MGDGIRPDDDPRLANPSTSLGPLSFDLSGPLLQRLSPTQRKKITPVLIEQLHSGAARRRKRTIRAWYSTIAFKQEDEKMETVMMKCNPTL</sequence>
<feature type="region of interest" description="Disordered" evidence="1">
    <location>
        <begin position="1"/>
        <end position="21"/>
    </location>
</feature>
<keyword evidence="3" id="KW-1185">Reference proteome</keyword>
<protein>
    <submittedName>
        <fullName evidence="2">Uncharacterized protein</fullName>
    </submittedName>
</protein>
<reference evidence="2" key="1">
    <citation type="submission" date="2020-03" db="EMBL/GenBank/DDBJ databases">
        <title>A high-quality chromosome-level genome assembly of a woody plant with both climbing and erect habits, Rhamnella rubrinervis.</title>
        <authorList>
            <person name="Lu Z."/>
            <person name="Yang Y."/>
            <person name="Zhu X."/>
            <person name="Sun Y."/>
        </authorList>
    </citation>
    <scope>NUCLEOTIDE SEQUENCE</scope>
    <source>
        <strain evidence="2">BYM</strain>
        <tissue evidence="2">Leaf</tissue>
    </source>
</reference>
<comment type="caution">
    <text evidence="2">The sequence shown here is derived from an EMBL/GenBank/DDBJ whole genome shotgun (WGS) entry which is preliminary data.</text>
</comment>
<dbReference type="AlphaFoldDB" id="A0A8K0GWU4"/>
<evidence type="ECO:0000313" key="3">
    <source>
        <dbReference type="Proteomes" id="UP000796880"/>
    </source>
</evidence>
<feature type="compositionally biased region" description="Basic and acidic residues" evidence="1">
    <location>
        <begin position="1"/>
        <end position="12"/>
    </location>
</feature>
<organism evidence="2 3">
    <name type="scientific">Rhamnella rubrinervis</name>
    <dbReference type="NCBI Taxonomy" id="2594499"/>
    <lineage>
        <taxon>Eukaryota</taxon>
        <taxon>Viridiplantae</taxon>
        <taxon>Streptophyta</taxon>
        <taxon>Embryophyta</taxon>
        <taxon>Tracheophyta</taxon>
        <taxon>Spermatophyta</taxon>
        <taxon>Magnoliopsida</taxon>
        <taxon>eudicotyledons</taxon>
        <taxon>Gunneridae</taxon>
        <taxon>Pentapetalae</taxon>
        <taxon>rosids</taxon>
        <taxon>fabids</taxon>
        <taxon>Rosales</taxon>
        <taxon>Rhamnaceae</taxon>
        <taxon>rhamnoid group</taxon>
        <taxon>Rhamneae</taxon>
        <taxon>Rhamnella</taxon>
    </lineage>
</organism>
<evidence type="ECO:0000313" key="2">
    <source>
        <dbReference type="EMBL" id="KAF3437425.1"/>
    </source>
</evidence>
<dbReference type="Proteomes" id="UP000796880">
    <property type="component" value="Unassembled WGS sequence"/>
</dbReference>
<gene>
    <name evidence="2" type="ORF">FNV43_RR20178</name>
</gene>
<name>A0A8K0GWU4_9ROSA</name>
<dbReference type="EMBL" id="VOIH02000009">
    <property type="protein sequence ID" value="KAF3437425.1"/>
    <property type="molecule type" value="Genomic_DNA"/>
</dbReference>
<evidence type="ECO:0000256" key="1">
    <source>
        <dbReference type="SAM" id="MobiDB-lite"/>
    </source>
</evidence>